<keyword evidence="2" id="KW-1185">Reference proteome</keyword>
<gene>
    <name evidence="1" type="ORF">FE257_006746</name>
</gene>
<evidence type="ECO:0000313" key="1">
    <source>
        <dbReference type="EMBL" id="KAF9890066.1"/>
    </source>
</evidence>
<dbReference type="Proteomes" id="UP001194746">
    <property type="component" value="Unassembled WGS sequence"/>
</dbReference>
<reference evidence="1" key="1">
    <citation type="journal article" date="2019" name="Beilstein J. Org. Chem.">
        <title>Nanangenines: drimane sesquiterpenoids as the dominant metabolite cohort of a novel Australian fungus, Aspergillus nanangensis.</title>
        <authorList>
            <person name="Lacey H.J."/>
            <person name="Gilchrist C.L.M."/>
            <person name="Crombie A."/>
            <person name="Kalaitzis J.A."/>
            <person name="Vuong D."/>
            <person name="Rutledge P.J."/>
            <person name="Turner P."/>
            <person name="Pitt J.I."/>
            <person name="Lacey E."/>
            <person name="Chooi Y.H."/>
            <person name="Piggott A.M."/>
        </authorList>
    </citation>
    <scope>NUCLEOTIDE SEQUENCE</scope>
    <source>
        <strain evidence="1">MST-FP2251</strain>
    </source>
</reference>
<sequence>MDEATLAEVRILKHLSGPEYPPRRFHRADQRHLGGAFQDNRVVPFEGIQVMTLEEPQQKLLWNLIKLGLEYLPSAALAAKVAEIELHWRDTYFCWIGGRGAGDAFYYKIYSPVTMIEFDHHTGVFLNNKEPLPFHIHTLVRTPNGNDYGKELLRHYQNRTHS</sequence>
<organism evidence="1 2">
    <name type="scientific">Aspergillus nanangensis</name>
    <dbReference type="NCBI Taxonomy" id="2582783"/>
    <lineage>
        <taxon>Eukaryota</taxon>
        <taxon>Fungi</taxon>
        <taxon>Dikarya</taxon>
        <taxon>Ascomycota</taxon>
        <taxon>Pezizomycotina</taxon>
        <taxon>Eurotiomycetes</taxon>
        <taxon>Eurotiomycetidae</taxon>
        <taxon>Eurotiales</taxon>
        <taxon>Aspergillaceae</taxon>
        <taxon>Aspergillus</taxon>
        <taxon>Aspergillus subgen. Circumdati</taxon>
    </lineage>
</organism>
<dbReference type="PANTHER" id="PTHR37489:SF1">
    <property type="entry name" value="DUF3500 DOMAIN-CONTAINING PROTEIN"/>
    <property type="match status" value="1"/>
</dbReference>
<dbReference type="InterPro" id="IPR021889">
    <property type="entry name" value="DUF3500"/>
</dbReference>
<dbReference type="PANTHER" id="PTHR37489">
    <property type="entry name" value="DUF3500 DOMAIN-CONTAINING PROTEIN"/>
    <property type="match status" value="1"/>
</dbReference>
<comment type="caution">
    <text evidence="1">The sequence shown here is derived from an EMBL/GenBank/DDBJ whole genome shotgun (WGS) entry which is preliminary data.</text>
</comment>
<accession>A0AAD4GUT8</accession>
<reference evidence="1" key="2">
    <citation type="submission" date="2020-02" db="EMBL/GenBank/DDBJ databases">
        <authorList>
            <person name="Gilchrist C.L.M."/>
            <person name="Chooi Y.-H."/>
        </authorList>
    </citation>
    <scope>NUCLEOTIDE SEQUENCE</scope>
    <source>
        <strain evidence="1">MST-FP2251</strain>
    </source>
</reference>
<evidence type="ECO:0000313" key="2">
    <source>
        <dbReference type="Proteomes" id="UP001194746"/>
    </source>
</evidence>
<dbReference type="Pfam" id="PF12006">
    <property type="entry name" value="DUF3500"/>
    <property type="match status" value="1"/>
</dbReference>
<protein>
    <submittedName>
        <fullName evidence="1">Uncharacterized protein</fullName>
    </submittedName>
</protein>
<dbReference type="AlphaFoldDB" id="A0AAD4GUT8"/>
<name>A0AAD4GUT8_ASPNN</name>
<proteinExistence type="predicted"/>
<dbReference type="EMBL" id="VCAU01000030">
    <property type="protein sequence ID" value="KAF9890066.1"/>
    <property type="molecule type" value="Genomic_DNA"/>
</dbReference>